<dbReference type="AlphaFoldDB" id="A0AAF0ERS3"/>
<feature type="domain" description="RRM" evidence="4">
    <location>
        <begin position="94"/>
        <end position="169"/>
    </location>
</feature>
<dbReference type="GO" id="GO:0005730">
    <property type="term" value="C:nucleolus"/>
    <property type="evidence" value="ECO:0007669"/>
    <property type="project" value="TreeGrafter"/>
</dbReference>
<dbReference type="GO" id="GO:0003723">
    <property type="term" value="F:RNA binding"/>
    <property type="evidence" value="ECO:0007669"/>
    <property type="project" value="UniProtKB-UniRule"/>
</dbReference>
<dbReference type="SMART" id="SM00360">
    <property type="entry name" value="RRM"/>
    <property type="match status" value="1"/>
</dbReference>
<accession>A0AAF0ERS3</accession>
<protein>
    <submittedName>
        <fullName evidence="5">Eukaryotic translation initiation factor 4B</fullName>
    </submittedName>
</protein>
<evidence type="ECO:0000256" key="2">
    <source>
        <dbReference type="PROSITE-ProRule" id="PRU00176"/>
    </source>
</evidence>
<reference evidence="5" key="1">
    <citation type="submission" date="2023-03" db="EMBL/GenBank/DDBJ databases">
        <title>Mating type loci evolution in Malassezia.</title>
        <authorList>
            <person name="Coelho M.A."/>
        </authorList>
    </citation>
    <scope>NUCLEOTIDE SEQUENCE</scope>
    <source>
        <strain evidence="5">CBS 9557</strain>
    </source>
</reference>
<feature type="compositionally biased region" description="Low complexity" evidence="3">
    <location>
        <begin position="170"/>
        <end position="182"/>
    </location>
</feature>
<dbReference type="SUPFAM" id="SSF54928">
    <property type="entry name" value="RNA-binding domain, RBD"/>
    <property type="match status" value="1"/>
</dbReference>
<feature type="region of interest" description="Disordered" evidence="3">
    <location>
        <begin position="167"/>
        <end position="399"/>
    </location>
</feature>
<evidence type="ECO:0000313" key="6">
    <source>
        <dbReference type="Proteomes" id="UP001213623"/>
    </source>
</evidence>
<dbReference type="PANTHER" id="PTHR23236">
    <property type="entry name" value="EUKARYOTIC TRANSLATION INITIATION FACTOR 4B/4H"/>
    <property type="match status" value="1"/>
</dbReference>
<keyword evidence="6" id="KW-1185">Reference proteome</keyword>
<feature type="compositionally biased region" description="Basic and acidic residues" evidence="3">
    <location>
        <begin position="341"/>
        <end position="372"/>
    </location>
</feature>
<keyword evidence="5" id="KW-0396">Initiation factor</keyword>
<feature type="region of interest" description="Disordered" evidence="3">
    <location>
        <begin position="38"/>
        <end position="63"/>
    </location>
</feature>
<name>A0AAF0ERS3_9BASI</name>
<dbReference type="InterPro" id="IPR012677">
    <property type="entry name" value="Nucleotide-bd_a/b_plait_sf"/>
</dbReference>
<proteinExistence type="predicted"/>
<dbReference type="PANTHER" id="PTHR23236:SF11">
    <property type="entry name" value="EUKARYOTIC TRANSLATION INITIATION FACTOR 4H"/>
    <property type="match status" value="1"/>
</dbReference>
<gene>
    <name evidence="5" type="primary">TIF3</name>
    <name evidence="5" type="ORF">MNAN1_002586</name>
</gene>
<evidence type="ECO:0000259" key="4">
    <source>
        <dbReference type="PROSITE" id="PS50102"/>
    </source>
</evidence>
<feature type="compositionally biased region" description="Polar residues" evidence="3">
    <location>
        <begin position="319"/>
        <end position="331"/>
    </location>
</feature>
<dbReference type="InterPro" id="IPR000504">
    <property type="entry name" value="RRM_dom"/>
</dbReference>
<organism evidence="5 6">
    <name type="scientific">Malassezia nana</name>
    <dbReference type="NCBI Taxonomy" id="180528"/>
    <lineage>
        <taxon>Eukaryota</taxon>
        <taxon>Fungi</taxon>
        <taxon>Dikarya</taxon>
        <taxon>Basidiomycota</taxon>
        <taxon>Ustilaginomycotina</taxon>
        <taxon>Malasseziomycetes</taxon>
        <taxon>Malasseziales</taxon>
        <taxon>Malasseziaceae</taxon>
        <taxon>Malassezia</taxon>
    </lineage>
</organism>
<dbReference type="PROSITE" id="PS50102">
    <property type="entry name" value="RRM"/>
    <property type="match status" value="1"/>
</dbReference>
<evidence type="ECO:0000313" key="5">
    <source>
        <dbReference type="EMBL" id="WFD27586.1"/>
    </source>
</evidence>
<keyword evidence="5" id="KW-0648">Protein biosynthesis</keyword>
<dbReference type="Pfam" id="PF00076">
    <property type="entry name" value="RRM_1"/>
    <property type="match status" value="1"/>
</dbReference>
<keyword evidence="1 2" id="KW-0694">RNA-binding</keyword>
<dbReference type="Proteomes" id="UP001213623">
    <property type="component" value="Chromosome 4"/>
</dbReference>
<sequence>MFLLIYLKELLFNRVAPKKNKMSLGDFLADETTGTSWADELDDLPSAPAPREHHMASDYGAGDMGGRMSMGRSRFDGPPPMMREEPPLPTQPPFTAFVVNLSFESTEGDVRMFFEPMNPISVRLVSGPDGRPRGYGYVEFETLDELKDALTYTGKPLGNRNVRVSVAEPSSRAMRSAAADDATQWRRSTPLPSDDRRFGAPSSGISGFDEMSISSDGSRSGFGGKFVPSADTPRRRGPMEPVEPSAGDMASDWRTGKPVTGKPSRFGFGDREGGRGNGFGGRRVDDNDFSSWRSGKPPAERPIPTERRKLDLKPRTAPISETTASPSTGRSNPFGAAKPVDVVERQREIDEKIREQDRLLRERRAKQDEKKSKSFFKPGAADAWNTEETSENEPAASTQ</sequence>
<dbReference type="InterPro" id="IPR035979">
    <property type="entry name" value="RBD_domain_sf"/>
</dbReference>
<dbReference type="EMBL" id="CP119895">
    <property type="protein sequence ID" value="WFD27586.1"/>
    <property type="molecule type" value="Genomic_DNA"/>
</dbReference>
<evidence type="ECO:0000256" key="1">
    <source>
        <dbReference type="ARBA" id="ARBA00022884"/>
    </source>
</evidence>
<evidence type="ECO:0000256" key="3">
    <source>
        <dbReference type="SAM" id="MobiDB-lite"/>
    </source>
</evidence>
<dbReference type="GO" id="GO:0003743">
    <property type="term" value="F:translation initiation factor activity"/>
    <property type="evidence" value="ECO:0007669"/>
    <property type="project" value="UniProtKB-KW"/>
</dbReference>
<dbReference type="Gene3D" id="3.30.70.330">
    <property type="match status" value="1"/>
</dbReference>
<feature type="compositionally biased region" description="Basic and acidic residues" evidence="3">
    <location>
        <begin position="303"/>
        <end position="314"/>
    </location>
</feature>